<dbReference type="PANTHER" id="PTHR48010">
    <property type="entry name" value="OS05G0588300 PROTEIN"/>
    <property type="match status" value="1"/>
</dbReference>
<dbReference type="Pfam" id="PF00560">
    <property type="entry name" value="LRR_1"/>
    <property type="match status" value="2"/>
</dbReference>
<reference evidence="11" key="1">
    <citation type="submission" date="2019-09" db="EMBL/GenBank/DDBJ databases">
        <title>Draft genome information of white flower Hibiscus syriacus.</title>
        <authorList>
            <person name="Kim Y.-M."/>
        </authorList>
    </citation>
    <scope>NUCLEOTIDE SEQUENCE [LARGE SCALE GENOMIC DNA]</scope>
    <source>
        <strain evidence="11">YM2019G1</strain>
    </source>
</reference>
<dbReference type="Gene3D" id="3.30.200.20">
    <property type="entry name" value="Phosphorylase Kinase, domain 1"/>
    <property type="match status" value="1"/>
</dbReference>
<keyword evidence="4" id="KW-0677">Repeat</keyword>
<feature type="domain" description="Protein kinase" evidence="10">
    <location>
        <begin position="198"/>
        <end position="382"/>
    </location>
</feature>
<evidence type="ECO:0000256" key="4">
    <source>
        <dbReference type="ARBA" id="ARBA00022737"/>
    </source>
</evidence>
<organism evidence="11 12">
    <name type="scientific">Hibiscus syriacus</name>
    <name type="common">Rose of Sharon</name>
    <dbReference type="NCBI Taxonomy" id="106335"/>
    <lineage>
        <taxon>Eukaryota</taxon>
        <taxon>Viridiplantae</taxon>
        <taxon>Streptophyta</taxon>
        <taxon>Embryophyta</taxon>
        <taxon>Tracheophyta</taxon>
        <taxon>Spermatophyta</taxon>
        <taxon>Magnoliopsida</taxon>
        <taxon>eudicotyledons</taxon>
        <taxon>Gunneridae</taxon>
        <taxon>Pentapetalae</taxon>
        <taxon>rosids</taxon>
        <taxon>malvids</taxon>
        <taxon>Malvales</taxon>
        <taxon>Malvaceae</taxon>
        <taxon>Malvoideae</taxon>
        <taxon>Hibiscus</taxon>
    </lineage>
</organism>
<dbReference type="InterPro" id="IPR032675">
    <property type="entry name" value="LRR_dom_sf"/>
</dbReference>
<dbReference type="GO" id="GO:0005524">
    <property type="term" value="F:ATP binding"/>
    <property type="evidence" value="ECO:0007669"/>
    <property type="project" value="UniProtKB-UniRule"/>
</dbReference>
<evidence type="ECO:0000256" key="6">
    <source>
        <dbReference type="ARBA" id="ARBA00023136"/>
    </source>
</evidence>
<dbReference type="InterPro" id="IPR001611">
    <property type="entry name" value="Leu-rich_rpt"/>
</dbReference>
<dbReference type="PANTHER" id="PTHR48010:SF32">
    <property type="entry name" value="PROTEIN KINASE DOMAIN-CONTAINING PROTEIN"/>
    <property type="match status" value="1"/>
</dbReference>
<dbReference type="EMBL" id="VEPZ02000996">
    <property type="protein sequence ID" value="KAE8703871.1"/>
    <property type="molecule type" value="Genomic_DNA"/>
</dbReference>
<comment type="caution">
    <text evidence="11">The sequence shown here is derived from an EMBL/GenBank/DDBJ whole genome shotgun (WGS) entry which is preliminary data.</text>
</comment>
<dbReference type="InterPro" id="IPR011009">
    <property type="entry name" value="Kinase-like_dom_sf"/>
</dbReference>
<dbReference type="SUPFAM" id="SSF52058">
    <property type="entry name" value="L domain-like"/>
    <property type="match status" value="1"/>
</dbReference>
<accession>A0A6A3AH17</accession>
<keyword evidence="7" id="KW-0547">Nucleotide-binding</keyword>
<evidence type="ECO:0000256" key="7">
    <source>
        <dbReference type="PROSITE-ProRule" id="PRU10141"/>
    </source>
</evidence>
<evidence type="ECO:0000313" key="11">
    <source>
        <dbReference type="EMBL" id="KAE8703871.1"/>
    </source>
</evidence>
<keyword evidence="7" id="KW-0067">ATP-binding</keyword>
<dbReference type="Gene3D" id="3.80.10.10">
    <property type="entry name" value="Ribonuclease Inhibitor"/>
    <property type="match status" value="1"/>
</dbReference>
<dbReference type="InterPro" id="IPR050994">
    <property type="entry name" value="At_inactive_RLKs"/>
</dbReference>
<evidence type="ECO:0000259" key="10">
    <source>
        <dbReference type="PROSITE" id="PS50011"/>
    </source>
</evidence>
<keyword evidence="6 9" id="KW-0472">Membrane</keyword>
<proteinExistence type="predicted"/>
<dbReference type="SUPFAM" id="SSF56112">
    <property type="entry name" value="Protein kinase-like (PK-like)"/>
    <property type="match status" value="1"/>
</dbReference>
<keyword evidence="11" id="KW-0808">Transferase</keyword>
<feature type="binding site" evidence="7">
    <location>
        <position position="226"/>
    </location>
    <ligand>
        <name>ATP</name>
        <dbReference type="ChEBI" id="CHEBI:30616"/>
    </ligand>
</feature>
<feature type="region of interest" description="Disordered" evidence="8">
    <location>
        <begin position="173"/>
        <end position="194"/>
    </location>
</feature>
<dbReference type="GO" id="GO:0016020">
    <property type="term" value="C:membrane"/>
    <property type="evidence" value="ECO:0007669"/>
    <property type="project" value="UniProtKB-SubCell"/>
</dbReference>
<keyword evidence="12" id="KW-1185">Reference proteome</keyword>
<dbReference type="Pfam" id="PF00069">
    <property type="entry name" value="Pkinase"/>
    <property type="match status" value="1"/>
</dbReference>
<dbReference type="InterPro" id="IPR000719">
    <property type="entry name" value="Prot_kinase_dom"/>
</dbReference>
<dbReference type="Gene3D" id="1.10.510.10">
    <property type="entry name" value="Transferase(Phosphotransferase) domain 1"/>
    <property type="match status" value="1"/>
</dbReference>
<evidence type="ECO:0000256" key="2">
    <source>
        <dbReference type="ARBA" id="ARBA00022614"/>
    </source>
</evidence>
<protein>
    <submittedName>
        <fullName evidence="11">Inactive receptor kinase</fullName>
    </submittedName>
</protein>
<keyword evidence="5 9" id="KW-1133">Transmembrane helix</keyword>
<evidence type="ECO:0000256" key="3">
    <source>
        <dbReference type="ARBA" id="ARBA00022692"/>
    </source>
</evidence>
<evidence type="ECO:0000256" key="9">
    <source>
        <dbReference type="SAM" id="Phobius"/>
    </source>
</evidence>
<dbReference type="PROSITE" id="PS00107">
    <property type="entry name" value="PROTEIN_KINASE_ATP"/>
    <property type="match status" value="1"/>
</dbReference>
<dbReference type="InterPro" id="IPR017441">
    <property type="entry name" value="Protein_kinase_ATP_BS"/>
</dbReference>
<keyword evidence="2" id="KW-0433">Leucine-rich repeat</keyword>
<sequence>MGLSGQLPIAIGNGFSGEIPELLFTLQNLIRLNLVDNNFSGTIPGSDNNLTRLGTLYLENNRLSGSIPDIGFASLVQFNVSFNQLNGSIPKALSSKQRSAFQGNSLCGKPLISCDGSKDSGSKLSGGAIAGIVIGSVLVVSLILVFMICLCRRRGDMARDIGPAKQAEIETLGDKAAAGGGESDNRSIEGIRSRRSTKGSAEVLGKGTFGTAYKATLDKGAVVVVKRLKDVTVSEKEFRAKMEVAGAMDHQNLVPVRAYYFSSRGAGRTPLNWDTRSNIALGAARGIAYLHSKGPGKSHGNIKYSNILLTTSYEAHVSDFGLAQLAGPGPTSTPNRVDCYRAPEVADVHKISQKAYVYSFGVLLLEFAYRDQIVILLVRITY</sequence>
<keyword evidence="11" id="KW-0675">Receptor</keyword>
<evidence type="ECO:0000256" key="1">
    <source>
        <dbReference type="ARBA" id="ARBA00004370"/>
    </source>
</evidence>
<evidence type="ECO:0000256" key="8">
    <source>
        <dbReference type="SAM" id="MobiDB-lite"/>
    </source>
</evidence>
<name>A0A6A3AH17_HIBSY</name>
<dbReference type="PROSITE" id="PS50011">
    <property type="entry name" value="PROTEIN_KINASE_DOM"/>
    <property type="match status" value="1"/>
</dbReference>
<dbReference type="AlphaFoldDB" id="A0A6A3AH17"/>
<gene>
    <name evidence="11" type="ORF">F3Y22_tig00110462pilonHSYRG00244</name>
</gene>
<evidence type="ECO:0000256" key="5">
    <source>
        <dbReference type="ARBA" id="ARBA00022989"/>
    </source>
</evidence>
<keyword evidence="11" id="KW-0418">Kinase</keyword>
<comment type="subcellular location">
    <subcellularLocation>
        <location evidence="1">Membrane</location>
    </subcellularLocation>
</comment>
<dbReference type="GO" id="GO:0004672">
    <property type="term" value="F:protein kinase activity"/>
    <property type="evidence" value="ECO:0007669"/>
    <property type="project" value="InterPro"/>
</dbReference>
<keyword evidence="3 9" id="KW-0812">Transmembrane</keyword>
<feature type="transmembrane region" description="Helical" evidence="9">
    <location>
        <begin position="128"/>
        <end position="151"/>
    </location>
</feature>
<feature type="compositionally biased region" description="Basic and acidic residues" evidence="8">
    <location>
        <begin position="183"/>
        <end position="192"/>
    </location>
</feature>
<dbReference type="Proteomes" id="UP000436088">
    <property type="component" value="Unassembled WGS sequence"/>
</dbReference>
<evidence type="ECO:0000313" key="12">
    <source>
        <dbReference type="Proteomes" id="UP000436088"/>
    </source>
</evidence>